<feature type="compositionally biased region" description="Acidic residues" evidence="10">
    <location>
        <begin position="237"/>
        <end position="257"/>
    </location>
</feature>
<organism evidence="13 14">
    <name type="scientific">Kordiimonas lacus</name>
    <dbReference type="NCBI Taxonomy" id="637679"/>
    <lineage>
        <taxon>Bacteria</taxon>
        <taxon>Pseudomonadati</taxon>
        <taxon>Pseudomonadota</taxon>
        <taxon>Alphaproteobacteria</taxon>
        <taxon>Kordiimonadales</taxon>
        <taxon>Kordiimonadaceae</taxon>
        <taxon>Kordiimonas</taxon>
    </lineage>
</organism>
<feature type="domain" description="TonB-dependent receptor-like beta-barrel" evidence="11">
    <location>
        <begin position="335"/>
        <end position="693"/>
    </location>
</feature>
<sequence>MSEVMKQKRFTILLTTSALVGGWAMPVAATKAPPLDEQLEEIVVSGAYEGRKLGETIVGATVLRQEEILRQLDGSLGETLKRQPGISSTFFGPGASRPIIRGLGGDRIRVLDSSLGSIDASSTSPDHAVSVEPALAERIEILRGTAMLMYGNSAAGGVINVFDGRIPSELPAGGFKGAVRYGHSTVNDGDEVTAAFNATVGKLGDSTLVAHGDFMFRNTDDYKIPGFAESEALHDAEEAEEGHDDEDHEDEHDEEREGEAFGIAENSATETSGGSGGLSLLFRDGFIGVNIKKVDSQYGVPGGHEHGEEDHDEDEHDEEDHEGEEHGAEAVTIDLNQIRYDINGELERDFAWFKKAKLRFGYADYKHTELEGEEIGTVFANKGWEGRLDLIEKGGDAWSGATGIQLRRRDFSAIGDEAFVPPTITNQFGLYSVKEFDMGHYTLEVGGRYEHTKYSADALGASENFDGLSLSAGLGYDLSDAAFVGLSVFRTERAPSAEELFSNGPHLATGAFELGDQNLGLETALGIEATFSYSEGPFTLAVNGFLTNYDDFIFEAATGEEEDGLPVFAFTANDARFYGFEAKAEFHAGSFNSGPLGEFDVHLDGQLDYVRAKLTGVDGSNNLPRIPPLSALVGIEASSFSVDVRTELEYAASQNRVTEFELPTENYLLWNAYLTVRPFDNKNLSLALKATNIGNVEARQHTSFLKDNVPLPGRNIGVAFRATF</sequence>
<evidence type="ECO:0000256" key="3">
    <source>
        <dbReference type="ARBA" id="ARBA00022452"/>
    </source>
</evidence>
<evidence type="ECO:0000256" key="1">
    <source>
        <dbReference type="ARBA" id="ARBA00004571"/>
    </source>
</evidence>
<dbReference type="SUPFAM" id="SSF56935">
    <property type="entry name" value="Porins"/>
    <property type="match status" value="1"/>
</dbReference>
<evidence type="ECO:0000256" key="2">
    <source>
        <dbReference type="ARBA" id="ARBA00022448"/>
    </source>
</evidence>
<evidence type="ECO:0000313" key="14">
    <source>
        <dbReference type="Proteomes" id="UP000183685"/>
    </source>
</evidence>
<dbReference type="STRING" id="637679.GCA_001550055_03514"/>
<dbReference type="RefSeq" id="WP_160328636.1">
    <property type="nucleotide sequence ID" value="NZ_FNAK01000005.1"/>
</dbReference>
<dbReference type="GO" id="GO:0009279">
    <property type="term" value="C:cell outer membrane"/>
    <property type="evidence" value="ECO:0007669"/>
    <property type="project" value="UniProtKB-SubCell"/>
</dbReference>
<gene>
    <name evidence="13" type="ORF">SAMN04488071_2348</name>
</gene>
<evidence type="ECO:0000313" key="13">
    <source>
        <dbReference type="EMBL" id="SDE21588.1"/>
    </source>
</evidence>
<evidence type="ECO:0000259" key="12">
    <source>
        <dbReference type="Pfam" id="PF07715"/>
    </source>
</evidence>
<dbReference type="PANTHER" id="PTHR30069">
    <property type="entry name" value="TONB-DEPENDENT OUTER MEMBRANE RECEPTOR"/>
    <property type="match status" value="1"/>
</dbReference>
<evidence type="ECO:0000256" key="4">
    <source>
        <dbReference type="ARBA" id="ARBA00022692"/>
    </source>
</evidence>
<dbReference type="InterPro" id="IPR037066">
    <property type="entry name" value="Plug_dom_sf"/>
</dbReference>
<evidence type="ECO:0000256" key="8">
    <source>
        <dbReference type="PROSITE-ProRule" id="PRU01360"/>
    </source>
</evidence>
<dbReference type="PANTHER" id="PTHR30069:SF40">
    <property type="entry name" value="TONB-DEPENDENT RECEPTOR NMB0964-RELATED"/>
    <property type="match status" value="1"/>
</dbReference>
<protein>
    <submittedName>
        <fullName evidence="13">Iron complex outermembrane recepter protein</fullName>
    </submittedName>
</protein>
<reference evidence="13 14" key="1">
    <citation type="submission" date="2016-10" db="EMBL/GenBank/DDBJ databases">
        <authorList>
            <person name="de Groot N.N."/>
        </authorList>
    </citation>
    <scope>NUCLEOTIDE SEQUENCE [LARGE SCALE GENOMIC DNA]</scope>
    <source>
        <strain evidence="13 14">CGMCC 1.9109</strain>
    </source>
</reference>
<evidence type="ECO:0000256" key="10">
    <source>
        <dbReference type="SAM" id="MobiDB-lite"/>
    </source>
</evidence>
<dbReference type="PROSITE" id="PS52016">
    <property type="entry name" value="TONB_DEPENDENT_REC_3"/>
    <property type="match status" value="1"/>
</dbReference>
<dbReference type="InterPro" id="IPR036942">
    <property type="entry name" value="Beta-barrel_TonB_sf"/>
</dbReference>
<keyword evidence="4 8" id="KW-0812">Transmembrane</keyword>
<dbReference type="EMBL" id="FNAK01000005">
    <property type="protein sequence ID" value="SDE21588.1"/>
    <property type="molecule type" value="Genomic_DNA"/>
</dbReference>
<dbReference type="InterPro" id="IPR039426">
    <property type="entry name" value="TonB-dep_rcpt-like"/>
</dbReference>
<evidence type="ECO:0000256" key="5">
    <source>
        <dbReference type="ARBA" id="ARBA00023077"/>
    </source>
</evidence>
<evidence type="ECO:0000259" key="11">
    <source>
        <dbReference type="Pfam" id="PF00593"/>
    </source>
</evidence>
<dbReference type="AlphaFoldDB" id="A0A1G7B3A0"/>
<feature type="domain" description="TonB-dependent receptor plug" evidence="12">
    <location>
        <begin position="56"/>
        <end position="158"/>
    </location>
</feature>
<comment type="subcellular location">
    <subcellularLocation>
        <location evidence="1 8">Cell outer membrane</location>
        <topology evidence="1 8">Multi-pass membrane protein</topology>
    </subcellularLocation>
</comment>
<proteinExistence type="inferred from homology"/>
<keyword evidence="2 8" id="KW-0813">Transport</keyword>
<evidence type="ECO:0000256" key="6">
    <source>
        <dbReference type="ARBA" id="ARBA00023136"/>
    </source>
</evidence>
<keyword evidence="3 8" id="KW-1134">Transmembrane beta strand</keyword>
<dbReference type="InterPro" id="IPR000531">
    <property type="entry name" value="Beta-barrel_TonB"/>
</dbReference>
<keyword evidence="5 9" id="KW-0798">TonB box</keyword>
<feature type="region of interest" description="Disordered" evidence="10">
    <location>
        <begin position="235"/>
        <end position="275"/>
    </location>
</feature>
<dbReference type="Pfam" id="PF00593">
    <property type="entry name" value="TonB_dep_Rec_b-barrel"/>
    <property type="match status" value="1"/>
</dbReference>
<dbReference type="GO" id="GO:0015344">
    <property type="term" value="F:siderophore uptake transmembrane transporter activity"/>
    <property type="evidence" value="ECO:0007669"/>
    <property type="project" value="TreeGrafter"/>
</dbReference>
<accession>A0A1G7B3A0</accession>
<name>A0A1G7B3A0_9PROT</name>
<dbReference type="GO" id="GO:0044718">
    <property type="term" value="P:siderophore transmembrane transport"/>
    <property type="evidence" value="ECO:0007669"/>
    <property type="project" value="TreeGrafter"/>
</dbReference>
<dbReference type="Gene3D" id="2.40.170.20">
    <property type="entry name" value="TonB-dependent receptor, beta-barrel domain"/>
    <property type="match status" value="1"/>
</dbReference>
<dbReference type="Proteomes" id="UP000183685">
    <property type="component" value="Unassembled WGS sequence"/>
</dbReference>
<feature type="region of interest" description="Disordered" evidence="10">
    <location>
        <begin position="297"/>
        <end position="326"/>
    </location>
</feature>
<evidence type="ECO:0000256" key="7">
    <source>
        <dbReference type="ARBA" id="ARBA00023237"/>
    </source>
</evidence>
<keyword evidence="14" id="KW-1185">Reference proteome</keyword>
<comment type="similarity">
    <text evidence="8 9">Belongs to the TonB-dependent receptor family.</text>
</comment>
<evidence type="ECO:0000256" key="9">
    <source>
        <dbReference type="RuleBase" id="RU003357"/>
    </source>
</evidence>
<keyword evidence="6 8" id="KW-0472">Membrane</keyword>
<dbReference type="InterPro" id="IPR012910">
    <property type="entry name" value="Plug_dom"/>
</dbReference>
<feature type="compositionally biased region" description="Acidic residues" evidence="10">
    <location>
        <begin position="310"/>
        <end position="322"/>
    </location>
</feature>
<dbReference type="Gene3D" id="2.170.130.10">
    <property type="entry name" value="TonB-dependent receptor, plug domain"/>
    <property type="match status" value="1"/>
</dbReference>
<keyword evidence="7 8" id="KW-0998">Cell outer membrane</keyword>
<dbReference type="Pfam" id="PF07715">
    <property type="entry name" value="Plug"/>
    <property type="match status" value="1"/>
</dbReference>